<reference evidence="2" key="1">
    <citation type="journal article" date="2022" name="Int. J. Mol. Sci.">
        <title>Draft Genome of Tanacetum Coccineum: Genomic Comparison of Closely Related Tanacetum-Family Plants.</title>
        <authorList>
            <person name="Yamashiro T."/>
            <person name="Shiraishi A."/>
            <person name="Nakayama K."/>
            <person name="Satake H."/>
        </authorList>
    </citation>
    <scope>NUCLEOTIDE SEQUENCE</scope>
</reference>
<keyword evidence="3" id="KW-1185">Reference proteome</keyword>
<feature type="region of interest" description="Disordered" evidence="1">
    <location>
        <begin position="1"/>
        <end position="65"/>
    </location>
</feature>
<proteinExistence type="predicted"/>
<protein>
    <submittedName>
        <fullName evidence="2">Uncharacterized protein</fullName>
    </submittedName>
</protein>
<evidence type="ECO:0000313" key="3">
    <source>
        <dbReference type="Proteomes" id="UP001151760"/>
    </source>
</evidence>
<feature type="compositionally biased region" description="Basic and acidic residues" evidence="1">
    <location>
        <begin position="52"/>
        <end position="63"/>
    </location>
</feature>
<organism evidence="2 3">
    <name type="scientific">Tanacetum coccineum</name>
    <dbReference type="NCBI Taxonomy" id="301880"/>
    <lineage>
        <taxon>Eukaryota</taxon>
        <taxon>Viridiplantae</taxon>
        <taxon>Streptophyta</taxon>
        <taxon>Embryophyta</taxon>
        <taxon>Tracheophyta</taxon>
        <taxon>Spermatophyta</taxon>
        <taxon>Magnoliopsida</taxon>
        <taxon>eudicotyledons</taxon>
        <taxon>Gunneridae</taxon>
        <taxon>Pentapetalae</taxon>
        <taxon>asterids</taxon>
        <taxon>campanulids</taxon>
        <taxon>Asterales</taxon>
        <taxon>Asteraceae</taxon>
        <taxon>Asteroideae</taxon>
        <taxon>Anthemideae</taxon>
        <taxon>Anthemidinae</taxon>
        <taxon>Tanacetum</taxon>
    </lineage>
</organism>
<comment type="caution">
    <text evidence="2">The sequence shown here is derived from an EMBL/GenBank/DDBJ whole genome shotgun (WGS) entry which is preliminary data.</text>
</comment>
<gene>
    <name evidence="2" type="ORF">Tco_0894872</name>
</gene>
<sequence length="151" mass="17150">MQRNTTWGATSKGLQGQKEAKTVKNRQETKETRTRVKKQPKIKAGSARHSKKGNDKSRSDFRKPIQCQGRENHALSLEAPDLSCWAKQELLVFSMSLACDFQITLDLWLQVMEHESSNLFDPLNPKAYECRIFREQLADAGAGDVEVVLLM</sequence>
<dbReference type="Proteomes" id="UP001151760">
    <property type="component" value="Unassembled WGS sequence"/>
</dbReference>
<feature type="compositionally biased region" description="Polar residues" evidence="1">
    <location>
        <begin position="1"/>
        <end position="14"/>
    </location>
</feature>
<accession>A0ABQ5CDB7</accession>
<evidence type="ECO:0000313" key="2">
    <source>
        <dbReference type="EMBL" id="GJT24935.1"/>
    </source>
</evidence>
<evidence type="ECO:0000256" key="1">
    <source>
        <dbReference type="SAM" id="MobiDB-lite"/>
    </source>
</evidence>
<feature type="compositionally biased region" description="Basic and acidic residues" evidence="1">
    <location>
        <begin position="18"/>
        <end position="34"/>
    </location>
</feature>
<reference evidence="2" key="2">
    <citation type="submission" date="2022-01" db="EMBL/GenBank/DDBJ databases">
        <authorList>
            <person name="Yamashiro T."/>
            <person name="Shiraishi A."/>
            <person name="Satake H."/>
            <person name="Nakayama K."/>
        </authorList>
    </citation>
    <scope>NUCLEOTIDE SEQUENCE</scope>
</reference>
<name>A0ABQ5CDB7_9ASTR</name>
<feature type="compositionally biased region" description="Basic residues" evidence="1">
    <location>
        <begin position="35"/>
        <end position="51"/>
    </location>
</feature>
<dbReference type="EMBL" id="BQNB010014174">
    <property type="protein sequence ID" value="GJT24935.1"/>
    <property type="molecule type" value="Genomic_DNA"/>
</dbReference>